<dbReference type="CDD" id="cd02440">
    <property type="entry name" value="AdoMet_MTases"/>
    <property type="match status" value="1"/>
</dbReference>
<dbReference type="EMBL" id="BARU01010947">
    <property type="protein sequence ID" value="GAH39301.1"/>
    <property type="molecule type" value="Genomic_DNA"/>
</dbReference>
<evidence type="ECO:0000259" key="1">
    <source>
        <dbReference type="Pfam" id="PF13847"/>
    </source>
</evidence>
<dbReference type="Gene3D" id="3.40.50.150">
    <property type="entry name" value="Vaccinia Virus protein VP39"/>
    <property type="match status" value="1"/>
</dbReference>
<dbReference type="InterPro" id="IPR029063">
    <property type="entry name" value="SAM-dependent_MTases_sf"/>
</dbReference>
<feature type="non-terminal residue" evidence="2">
    <location>
        <position position="1"/>
    </location>
</feature>
<dbReference type="AlphaFoldDB" id="X1F0Y7"/>
<proteinExistence type="predicted"/>
<name>X1F0Y7_9ZZZZ</name>
<comment type="caution">
    <text evidence="2">The sequence shown here is derived from an EMBL/GenBank/DDBJ whole genome shotgun (WGS) entry which is preliminary data.</text>
</comment>
<protein>
    <recommendedName>
        <fullName evidence="1">Methyltransferase domain-containing protein</fullName>
    </recommendedName>
</protein>
<dbReference type="InterPro" id="IPR025714">
    <property type="entry name" value="Methyltranfer_dom"/>
</dbReference>
<dbReference type="Pfam" id="PF13847">
    <property type="entry name" value="Methyltransf_31"/>
    <property type="match status" value="1"/>
</dbReference>
<evidence type="ECO:0000313" key="2">
    <source>
        <dbReference type="EMBL" id="GAH39301.1"/>
    </source>
</evidence>
<gene>
    <name evidence="2" type="ORF">S03H2_20714</name>
</gene>
<feature type="domain" description="Methyltransferase" evidence="1">
    <location>
        <begin position="1"/>
        <end position="82"/>
    </location>
</feature>
<accession>X1F0Y7</accession>
<dbReference type="SUPFAM" id="SSF53335">
    <property type="entry name" value="S-adenosyl-L-methionine-dependent methyltransferases"/>
    <property type="match status" value="1"/>
</dbReference>
<organism evidence="2">
    <name type="scientific">marine sediment metagenome</name>
    <dbReference type="NCBI Taxonomy" id="412755"/>
    <lineage>
        <taxon>unclassified sequences</taxon>
        <taxon>metagenomes</taxon>
        <taxon>ecological metagenomes</taxon>
    </lineage>
</organism>
<reference evidence="2" key="1">
    <citation type="journal article" date="2014" name="Front. Microbiol.">
        <title>High frequency of phylogenetically diverse reductive dehalogenase-homologous genes in deep subseafloor sedimentary metagenomes.</title>
        <authorList>
            <person name="Kawai M."/>
            <person name="Futagami T."/>
            <person name="Toyoda A."/>
            <person name="Takaki Y."/>
            <person name="Nishi S."/>
            <person name="Hori S."/>
            <person name="Arai W."/>
            <person name="Tsubouchi T."/>
            <person name="Morono Y."/>
            <person name="Uchiyama I."/>
            <person name="Ito T."/>
            <person name="Fujiyama A."/>
            <person name="Inagaki F."/>
            <person name="Takami H."/>
        </authorList>
    </citation>
    <scope>NUCLEOTIDE SEQUENCE</scope>
    <source>
        <strain evidence="2">Expedition CK06-06</strain>
    </source>
</reference>
<sequence>INPKAVELAKELFKNTNLGDRVEILEIPIHEYANTTTKKFDLILLNQVLHEMNHDEKYRINVFNDLYSLLKEDGVLLVGESMIPDTFTPKKEFQLFDVMHKFMEVGFARFYDEKTFKDFVDKTKFSKTEFVKKGGVYFWALKK</sequence>